<dbReference type="Gene3D" id="3.30.420.40">
    <property type="match status" value="2"/>
</dbReference>
<dbReference type="SUPFAM" id="SSF53067">
    <property type="entry name" value="Actin-like ATPase domain"/>
    <property type="match status" value="1"/>
</dbReference>
<dbReference type="PANTHER" id="PTHR18964">
    <property type="entry name" value="ROK (REPRESSOR, ORF, KINASE) FAMILY"/>
    <property type="match status" value="1"/>
</dbReference>
<dbReference type="Proteomes" id="UP001145742">
    <property type="component" value="Unassembled WGS sequence"/>
</dbReference>
<organism evidence="2 3">
    <name type="scientific">Willisornis vidua</name>
    <name type="common">Xingu scale-backed antbird</name>
    <dbReference type="NCBI Taxonomy" id="1566151"/>
    <lineage>
        <taxon>Eukaryota</taxon>
        <taxon>Metazoa</taxon>
        <taxon>Chordata</taxon>
        <taxon>Craniata</taxon>
        <taxon>Vertebrata</taxon>
        <taxon>Euteleostomi</taxon>
        <taxon>Archelosauria</taxon>
        <taxon>Archosauria</taxon>
        <taxon>Dinosauria</taxon>
        <taxon>Saurischia</taxon>
        <taxon>Theropoda</taxon>
        <taxon>Coelurosauria</taxon>
        <taxon>Aves</taxon>
        <taxon>Neognathae</taxon>
        <taxon>Neoaves</taxon>
        <taxon>Telluraves</taxon>
        <taxon>Australaves</taxon>
        <taxon>Passeriformes</taxon>
        <taxon>Thamnophilidae</taxon>
        <taxon>Willisornis</taxon>
    </lineage>
</organism>
<protein>
    <submittedName>
        <fullName evidence="2">Bifunctional UDP-N-acetylglucosamine 2-epimerase/N-acetylmannosamine kinase</fullName>
    </submittedName>
</protein>
<feature type="domain" description="UDP-N-acetylglucosamine 2-epimerase" evidence="1">
    <location>
        <begin position="70"/>
        <end position="380"/>
    </location>
</feature>
<dbReference type="InterPro" id="IPR000600">
    <property type="entry name" value="ROK"/>
</dbReference>
<dbReference type="PRINTS" id="PR00475">
    <property type="entry name" value="HEXOKINASE"/>
</dbReference>
<dbReference type="InterPro" id="IPR043129">
    <property type="entry name" value="ATPase_NBD"/>
</dbReference>
<keyword evidence="2" id="KW-0808">Transferase</keyword>
<evidence type="ECO:0000313" key="2">
    <source>
        <dbReference type="EMBL" id="KAJ7420920.1"/>
    </source>
</evidence>
<keyword evidence="2" id="KW-0418">Kinase</keyword>
<dbReference type="CDD" id="cd03786">
    <property type="entry name" value="GTB_UDP-GlcNAc_2-Epimerase"/>
    <property type="match status" value="1"/>
</dbReference>
<reference evidence="2" key="1">
    <citation type="submission" date="2019-10" db="EMBL/GenBank/DDBJ databases">
        <authorList>
            <person name="Soares A.E.R."/>
            <person name="Aleixo A."/>
            <person name="Schneider P."/>
            <person name="Miyaki C.Y."/>
            <person name="Schneider M.P."/>
            <person name="Mello C."/>
            <person name="Vasconcelos A.T.R."/>
        </authorList>
    </citation>
    <scope>NUCLEOTIDE SEQUENCE</scope>
    <source>
        <tissue evidence="2">Muscle</tissue>
    </source>
</reference>
<evidence type="ECO:0000313" key="3">
    <source>
        <dbReference type="Proteomes" id="UP001145742"/>
    </source>
</evidence>
<dbReference type="Gene3D" id="3.40.50.2000">
    <property type="entry name" value="Glycogen Phosphorylase B"/>
    <property type="match status" value="2"/>
</dbReference>
<dbReference type="Pfam" id="PF00480">
    <property type="entry name" value="ROK"/>
    <property type="match status" value="1"/>
</dbReference>
<dbReference type="InterPro" id="IPR003331">
    <property type="entry name" value="UDP_GlcNAc_Epimerase_2_dom"/>
</dbReference>
<dbReference type="GO" id="GO:0016301">
    <property type="term" value="F:kinase activity"/>
    <property type="evidence" value="ECO:0007669"/>
    <property type="project" value="UniProtKB-KW"/>
</dbReference>
<name>A0ABQ9DG25_9PASS</name>
<accession>A0ABQ9DG25</accession>
<sequence length="790" mass="86798">MGTNAPLRRDPLARGPHEVYFKNLSKQKQKKVMEKNGNNHKLRVCVATCNRADYSKLAPIMFGIKAEPQFFELDVVVLGSHLIDDYGNTYRMIEQDDFDIHTRLHTIVRGEDEAAMVESVGLALVKLPDVLNRLKPDIMIVHGDRFDALALATSAALMNIRILHIEGGEVSGTIDDSIRHAITKLAHYHVCCTRSAEQHLIAMCEDHDRILLAGCPSYDKLLSAKNKDYMSIIRVWLGEDVKTRDYIVALQHPVTTDIKHSIKMFELTLDALISFNKRTLVLFPNVDAGSKEMVRVMRKKGIEHHPNFRAVKHVPFDQFIQLVAHAGCMIGNSSCGVREVGAFGTPVINLGTRQTGRETGENVLHVRDADTQDKILHALQLQFGKQYPCSGLQHPDGRHPQVLMELPDIAKPFSIIIENHGEWESSKIYGDGNAVPRILKFLKSIDLKEPLQKKFCFPPVKDNISQDIDHILETQSALAVDLGGTNLRVAIVSMKGEIVKKYTQLNPKTYEDRLELILKMCVEAASEAVNVNCRILGVGISTGGRVNPREGIVLHSTKLIQEWSSVDLRTPISDALHLPVWVDNDGNCAALAERKFGHGKGVENFVTLITGTGIGGGIVHQHELIHGSSFCAAELGHIVVSLDGPECLCGSQGCIEAYASGIALQREAKKLHDDDLLLVEGMTMKKEDTVSAAHLIQAAKLGNTKAESILRTAGTALGLGVVNILHTVNPSLVILSGVLANHYVNAVKDVINQQALSSVKTVDVVVSNLADPALLGAASLVLDYTTRRIY</sequence>
<dbReference type="CDD" id="cd24060">
    <property type="entry name" value="ASKHA_NBD_ROK_GNE"/>
    <property type="match status" value="1"/>
</dbReference>
<dbReference type="SUPFAM" id="SSF53756">
    <property type="entry name" value="UDP-Glycosyltransferase/glycogen phosphorylase"/>
    <property type="match status" value="1"/>
</dbReference>
<gene>
    <name evidence="2" type="primary">GNE</name>
    <name evidence="2" type="ORF">WISP_45892</name>
</gene>
<dbReference type="NCBIfam" id="TIGR03568">
    <property type="entry name" value="NeuC_NnaA"/>
    <property type="match status" value="1"/>
</dbReference>
<dbReference type="EMBL" id="WHWB01033265">
    <property type="protein sequence ID" value="KAJ7420920.1"/>
    <property type="molecule type" value="Genomic_DNA"/>
</dbReference>
<dbReference type="Pfam" id="PF02350">
    <property type="entry name" value="Epimerase_2"/>
    <property type="match status" value="1"/>
</dbReference>
<dbReference type="PANTHER" id="PTHR18964:SF149">
    <property type="entry name" value="BIFUNCTIONAL UDP-N-ACETYLGLUCOSAMINE 2-EPIMERASE_N-ACETYLMANNOSAMINE KINASE"/>
    <property type="match status" value="1"/>
</dbReference>
<keyword evidence="3" id="KW-1185">Reference proteome</keyword>
<proteinExistence type="predicted"/>
<comment type="caution">
    <text evidence="2">The sequence shown here is derived from an EMBL/GenBank/DDBJ whole genome shotgun (WGS) entry which is preliminary data.</text>
</comment>
<dbReference type="InterPro" id="IPR020004">
    <property type="entry name" value="UDP-GlcNAc_Epase"/>
</dbReference>
<evidence type="ECO:0000259" key="1">
    <source>
        <dbReference type="Pfam" id="PF02350"/>
    </source>
</evidence>